<reference evidence="3" key="1">
    <citation type="journal article" date="2015" name="J. Biotechnol.">
        <title>The structure of the Cyberlindnera jadinii genome and its relation to Candida utilis analyzed by the occurrence of single nucleotide polymorphisms.</title>
        <authorList>
            <person name="Rupp O."/>
            <person name="Brinkrolf K."/>
            <person name="Buerth C."/>
            <person name="Kunigo M."/>
            <person name="Schneider J."/>
            <person name="Jaenicke S."/>
            <person name="Goesmann A."/>
            <person name="Puehler A."/>
            <person name="Jaeger K.-E."/>
            <person name="Ernst J.F."/>
        </authorList>
    </citation>
    <scope>NUCLEOTIDE SEQUENCE [LARGE SCALE GENOMIC DNA]</scope>
    <source>
        <strain evidence="3">ATCC 18201 / CBS 1600 / BCRC 20928 / JCM 3617 / NBRC 0987 / NRRL Y-1542</strain>
    </source>
</reference>
<evidence type="ECO:0000256" key="1">
    <source>
        <dbReference type="SAM" id="MobiDB-lite"/>
    </source>
</evidence>
<dbReference type="Proteomes" id="UP000038830">
    <property type="component" value="Unassembled WGS sequence"/>
</dbReference>
<name>A0A0H5CAJ3_CYBJN</name>
<feature type="region of interest" description="Disordered" evidence="1">
    <location>
        <begin position="206"/>
        <end position="249"/>
    </location>
</feature>
<proteinExistence type="predicted"/>
<gene>
    <name evidence="2" type="ORF">BN1211_0687</name>
</gene>
<organism evidence="2 3">
    <name type="scientific">Cyberlindnera jadinii (strain ATCC 18201 / CBS 1600 / BCRC 20928 / JCM 3617 / NBRC 0987 / NRRL Y-1542)</name>
    <name type="common">Torula yeast</name>
    <name type="synonym">Candida utilis</name>
    <dbReference type="NCBI Taxonomy" id="983966"/>
    <lineage>
        <taxon>Eukaryota</taxon>
        <taxon>Fungi</taxon>
        <taxon>Dikarya</taxon>
        <taxon>Ascomycota</taxon>
        <taxon>Saccharomycotina</taxon>
        <taxon>Saccharomycetes</taxon>
        <taxon>Phaffomycetales</taxon>
        <taxon>Phaffomycetaceae</taxon>
        <taxon>Cyberlindnera</taxon>
    </lineage>
</organism>
<dbReference type="EMBL" id="CDQK01000001">
    <property type="protein sequence ID" value="CEP20744.1"/>
    <property type="molecule type" value="Genomic_DNA"/>
</dbReference>
<dbReference type="AlphaFoldDB" id="A0A0H5CAJ3"/>
<accession>A0A0H5CAJ3</accession>
<sequence>MGIPIDSAIRKTKKKRVCRLRRRNAMRASDFPLRNHPLSSAMRPDQIQQHRQRQRTRHSSDYTSELVNRLGDEFLVNILEYGDADGDGREDEHTVRFEDTPHVVTNIDSTSEAVMEGDEAIRSATSRLSQARRLFLDALHPNSADLDQIEVNYSTLRELEGRGEANEEQLSDDLPEDLLNEFLSHGVRYLSGRRSSETRQSRLRRLRRFGRLRGTAEEQGEEQEGNNSEATRESRRARHREAFLMEQGE</sequence>
<protein>
    <submittedName>
        <fullName evidence="2">Uncharacterized protein</fullName>
    </submittedName>
</protein>
<evidence type="ECO:0000313" key="2">
    <source>
        <dbReference type="EMBL" id="CEP20744.1"/>
    </source>
</evidence>
<evidence type="ECO:0000313" key="3">
    <source>
        <dbReference type="Proteomes" id="UP000038830"/>
    </source>
</evidence>
<feature type="region of interest" description="Disordered" evidence="1">
    <location>
        <begin position="25"/>
        <end position="63"/>
    </location>
</feature>